<dbReference type="Proteomes" id="UP001150217">
    <property type="component" value="Unassembled WGS sequence"/>
</dbReference>
<evidence type="ECO:0000313" key="2">
    <source>
        <dbReference type="Proteomes" id="UP001150217"/>
    </source>
</evidence>
<evidence type="ECO:0000313" key="1">
    <source>
        <dbReference type="EMBL" id="KAJ4496617.1"/>
    </source>
</evidence>
<keyword evidence="2" id="KW-1185">Reference proteome</keyword>
<protein>
    <submittedName>
        <fullName evidence="1">Uncharacterized protein</fullName>
    </submittedName>
</protein>
<gene>
    <name evidence="1" type="ORF">C8R41DRAFT_918464</name>
</gene>
<sequence length="153" mass="16822">MSSTILRPRGDLSSSAATTNVQREWLKAVCSVTVYVGFKQLKPDNRELGCIGCKAKTHPSWACPYPTKYADHWLGLTADEYNKVLKNPLDWKQDRKANIDGPSPSNNHEFTPIPAHYRGHGHGGFQGGRGGRGWNATLRGYPVAPRGHPTGRG</sequence>
<dbReference type="EMBL" id="JANVFT010000027">
    <property type="protein sequence ID" value="KAJ4496617.1"/>
    <property type="molecule type" value="Genomic_DNA"/>
</dbReference>
<name>A0ABQ8VM25_9AGAR</name>
<comment type="caution">
    <text evidence="1">The sequence shown here is derived from an EMBL/GenBank/DDBJ whole genome shotgun (WGS) entry which is preliminary data.</text>
</comment>
<organism evidence="1 2">
    <name type="scientific">Lentinula lateritia</name>
    <dbReference type="NCBI Taxonomy" id="40482"/>
    <lineage>
        <taxon>Eukaryota</taxon>
        <taxon>Fungi</taxon>
        <taxon>Dikarya</taxon>
        <taxon>Basidiomycota</taxon>
        <taxon>Agaricomycotina</taxon>
        <taxon>Agaricomycetes</taxon>
        <taxon>Agaricomycetidae</taxon>
        <taxon>Agaricales</taxon>
        <taxon>Marasmiineae</taxon>
        <taxon>Omphalotaceae</taxon>
        <taxon>Lentinula</taxon>
    </lineage>
</organism>
<reference evidence="1" key="1">
    <citation type="submission" date="2022-08" db="EMBL/GenBank/DDBJ databases">
        <title>A Global Phylogenomic Analysis of the Shiitake Genus Lentinula.</title>
        <authorList>
            <consortium name="DOE Joint Genome Institute"/>
            <person name="Sierra-Patev S."/>
            <person name="Min B."/>
            <person name="Naranjo-Ortiz M."/>
            <person name="Looney B."/>
            <person name="Konkel Z."/>
            <person name="Slot J.C."/>
            <person name="Sakamoto Y."/>
            <person name="Steenwyk J.L."/>
            <person name="Rokas A."/>
            <person name="Carro J."/>
            <person name="Camarero S."/>
            <person name="Ferreira P."/>
            <person name="Molpeceres G."/>
            <person name="Ruiz-Duenas F.J."/>
            <person name="Serrano A."/>
            <person name="Henrissat B."/>
            <person name="Drula E."/>
            <person name="Hughes K.W."/>
            <person name="Mata J.L."/>
            <person name="Ishikawa N.K."/>
            <person name="Vargas-Isla R."/>
            <person name="Ushijima S."/>
            <person name="Smith C.A."/>
            <person name="Ahrendt S."/>
            <person name="Andreopoulos W."/>
            <person name="He G."/>
            <person name="Labutti K."/>
            <person name="Lipzen A."/>
            <person name="Ng V."/>
            <person name="Riley R."/>
            <person name="Sandor L."/>
            <person name="Barry K."/>
            <person name="Martinez A.T."/>
            <person name="Xiao Y."/>
            <person name="Gibbons J.G."/>
            <person name="Terashima K."/>
            <person name="Grigoriev I.V."/>
            <person name="Hibbett D.S."/>
        </authorList>
    </citation>
    <scope>NUCLEOTIDE SEQUENCE</scope>
    <source>
        <strain evidence="1">RHP3577 ss4</strain>
    </source>
</reference>
<proteinExistence type="predicted"/>
<accession>A0ABQ8VM25</accession>